<dbReference type="EMBL" id="JADNRY010000054">
    <property type="protein sequence ID" value="KAF9069114.1"/>
    <property type="molecule type" value="Genomic_DNA"/>
</dbReference>
<evidence type="ECO:0000256" key="1">
    <source>
        <dbReference type="SAM" id="MobiDB-lite"/>
    </source>
</evidence>
<name>A0A9P5PTM9_9AGAR</name>
<protein>
    <submittedName>
        <fullName evidence="2">Uncharacterized protein</fullName>
    </submittedName>
</protein>
<feature type="compositionally biased region" description="Polar residues" evidence="1">
    <location>
        <begin position="154"/>
        <end position="169"/>
    </location>
</feature>
<feature type="region of interest" description="Disordered" evidence="1">
    <location>
        <begin position="148"/>
        <end position="184"/>
    </location>
</feature>
<evidence type="ECO:0000313" key="2">
    <source>
        <dbReference type="EMBL" id="KAF9069114.1"/>
    </source>
</evidence>
<proteinExistence type="predicted"/>
<dbReference type="AlphaFoldDB" id="A0A9P5PTM9"/>
<reference evidence="2" key="1">
    <citation type="submission" date="2020-11" db="EMBL/GenBank/DDBJ databases">
        <authorList>
            <consortium name="DOE Joint Genome Institute"/>
            <person name="Ahrendt S."/>
            <person name="Riley R."/>
            <person name="Andreopoulos W."/>
            <person name="Labutti K."/>
            <person name="Pangilinan J."/>
            <person name="Ruiz-Duenas F.J."/>
            <person name="Barrasa J.M."/>
            <person name="Sanchez-Garcia M."/>
            <person name="Camarero S."/>
            <person name="Miyauchi S."/>
            <person name="Serrano A."/>
            <person name="Linde D."/>
            <person name="Babiker R."/>
            <person name="Drula E."/>
            <person name="Ayuso-Fernandez I."/>
            <person name="Pacheco R."/>
            <person name="Padilla G."/>
            <person name="Ferreira P."/>
            <person name="Barriuso J."/>
            <person name="Kellner H."/>
            <person name="Castanera R."/>
            <person name="Alfaro M."/>
            <person name="Ramirez L."/>
            <person name="Pisabarro A.G."/>
            <person name="Kuo A."/>
            <person name="Tritt A."/>
            <person name="Lipzen A."/>
            <person name="He G."/>
            <person name="Yan M."/>
            <person name="Ng V."/>
            <person name="Cullen D."/>
            <person name="Martin F."/>
            <person name="Rosso M.-N."/>
            <person name="Henrissat B."/>
            <person name="Hibbett D."/>
            <person name="Martinez A.T."/>
            <person name="Grigoriev I.V."/>
        </authorList>
    </citation>
    <scope>NUCLEOTIDE SEQUENCE</scope>
    <source>
        <strain evidence="2">AH 40177</strain>
    </source>
</reference>
<gene>
    <name evidence="2" type="ORF">BDP27DRAFT_1326032</name>
</gene>
<dbReference type="Proteomes" id="UP000772434">
    <property type="component" value="Unassembled WGS sequence"/>
</dbReference>
<accession>A0A9P5PTM9</accession>
<organism evidence="2 3">
    <name type="scientific">Rhodocollybia butyracea</name>
    <dbReference type="NCBI Taxonomy" id="206335"/>
    <lineage>
        <taxon>Eukaryota</taxon>
        <taxon>Fungi</taxon>
        <taxon>Dikarya</taxon>
        <taxon>Basidiomycota</taxon>
        <taxon>Agaricomycotina</taxon>
        <taxon>Agaricomycetes</taxon>
        <taxon>Agaricomycetidae</taxon>
        <taxon>Agaricales</taxon>
        <taxon>Marasmiineae</taxon>
        <taxon>Omphalotaceae</taxon>
        <taxon>Rhodocollybia</taxon>
    </lineage>
</organism>
<evidence type="ECO:0000313" key="3">
    <source>
        <dbReference type="Proteomes" id="UP000772434"/>
    </source>
</evidence>
<keyword evidence="3" id="KW-1185">Reference proteome</keyword>
<sequence length="350" mass="38921">MRLLRYSNWVVGLHYTYFYQGGNENAEILSQLASGSCNLVYTILIASKEISLPDTTLTEADEKLKQILRIIRPGQQPPALRSFRVLRKLGTTKSDLDITQLQVYKEQWFSMLFTFQVFGAFVKHTESHKEMVQNLSQRVVVLKDRIGSSPPVSPQLSRDNSDNSVNSPMSRPVQPGSTTDRDAFPDDESVSLWFSARVPQTSSTTPPYPAYHNSRNPFLRYIHRRDTSPRVDGGNVVAGASAISPFAPTSQRDVSFRNSHVGGSSSTLSNVDNSIKENFNNITHNHYYLAPYGFPPLPPGSGYGSDTSVYAGFDGGNRELVSAHSGENRNTQSGGYEGRSDYGNYNPYRS</sequence>
<feature type="region of interest" description="Disordered" evidence="1">
    <location>
        <begin position="314"/>
        <end position="350"/>
    </location>
</feature>
<comment type="caution">
    <text evidence="2">The sequence shown here is derived from an EMBL/GenBank/DDBJ whole genome shotgun (WGS) entry which is preliminary data.</text>
</comment>